<gene>
    <name evidence="4" type="ORF">Esi_0148_0040</name>
</gene>
<dbReference type="InterPro" id="IPR013083">
    <property type="entry name" value="Znf_RING/FYVE/PHD"/>
</dbReference>
<dbReference type="GO" id="GO:0016567">
    <property type="term" value="P:protein ubiquitination"/>
    <property type="evidence" value="ECO:0007669"/>
    <property type="project" value="TreeGrafter"/>
</dbReference>
<feature type="compositionally biased region" description="Low complexity" evidence="2">
    <location>
        <begin position="304"/>
        <end position="316"/>
    </location>
</feature>
<feature type="compositionally biased region" description="Low complexity" evidence="2">
    <location>
        <begin position="337"/>
        <end position="357"/>
    </location>
</feature>
<feature type="compositionally biased region" description="Basic and acidic residues" evidence="2">
    <location>
        <begin position="621"/>
        <end position="632"/>
    </location>
</feature>
<feature type="region of interest" description="Disordered" evidence="2">
    <location>
        <begin position="55"/>
        <end position="86"/>
    </location>
</feature>
<dbReference type="eggNOG" id="KOG0804">
    <property type="taxonomic scope" value="Eukaryota"/>
</dbReference>
<dbReference type="OrthoDB" id="206714at2759"/>
<reference evidence="4 5" key="1">
    <citation type="journal article" date="2010" name="Nature">
        <title>The Ectocarpus genome and the independent evolution of multicellularity in brown algae.</title>
        <authorList>
            <person name="Cock J.M."/>
            <person name="Sterck L."/>
            <person name="Rouze P."/>
            <person name="Scornet D."/>
            <person name="Allen A.E."/>
            <person name="Amoutzias G."/>
            <person name="Anthouard V."/>
            <person name="Artiguenave F."/>
            <person name="Aury J.M."/>
            <person name="Badger J.H."/>
            <person name="Beszteri B."/>
            <person name="Billiau K."/>
            <person name="Bonnet E."/>
            <person name="Bothwell J.H."/>
            <person name="Bowler C."/>
            <person name="Boyen C."/>
            <person name="Brownlee C."/>
            <person name="Carrano C.J."/>
            <person name="Charrier B."/>
            <person name="Cho G.Y."/>
            <person name="Coelho S.M."/>
            <person name="Collen J."/>
            <person name="Corre E."/>
            <person name="Da Silva C."/>
            <person name="Delage L."/>
            <person name="Delaroque N."/>
            <person name="Dittami S.M."/>
            <person name="Doulbeau S."/>
            <person name="Elias M."/>
            <person name="Farnham G."/>
            <person name="Gachon C.M."/>
            <person name="Gschloessl B."/>
            <person name="Heesch S."/>
            <person name="Jabbari K."/>
            <person name="Jubin C."/>
            <person name="Kawai H."/>
            <person name="Kimura K."/>
            <person name="Kloareg B."/>
            <person name="Kupper F.C."/>
            <person name="Lang D."/>
            <person name="Le Bail A."/>
            <person name="Leblanc C."/>
            <person name="Lerouge P."/>
            <person name="Lohr M."/>
            <person name="Lopez P.J."/>
            <person name="Martens C."/>
            <person name="Maumus F."/>
            <person name="Michel G."/>
            <person name="Miranda-Saavedra D."/>
            <person name="Morales J."/>
            <person name="Moreau H."/>
            <person name="Motomura T."/>
            <person name="Nagasato C."/>
            <person name="Napoli C.A."/>
            <person name="Nelson D.R."/>
            <person name="Nyvall-Collen P."/>
            <person name="Peters A.F."/>
            <person name="Pommier C."/>
            <person name="Potin P."/>
            <person name="Poulain J."/>
            <person name="Quesneville H."/>
            <person name="Read B."/>
            <person name="Rensing S.A."/>
            <person name="Ritter A."/>
            <person name="Rousvoal S."/>
            <person name="Samanta M."/>
            <person name="Samson G."/>
            <person name="Schroeder D.C."/>
            <person name="Segurens B."/>
            <person name="Strittmatter M."/>
            <person name="Tonon T."/>
            <person name="Tregear J.W."/>
            <person name="Valentin K."/>
            <person name="von Dassow P."/>
            <person name="Yamagishi T."/>
            <person name="Van de Peer Y."/>
            <person name="Wincker P."/>
        </authorList>
    </citation>
    <scope>NUCLEOTIDE SEQUENCE [LARGE SCALE GENOMIC DNA]</scope>
    <source>
        <strain evidence="5">Ec32 / CCAP1310/4</strain>
    </source>
</reference>
<feature type="compositionally biased region" description="Gly residues" evidence="2">
    <location>
        <begin position="121"/>
        <end position="131"/>
    </location>
</feature>
<keyword evidence="1" id="KW-0863">Zinc-finger</keyword>
<accession>D8LFD9</accession>
<keyword evidence="1" id="KW-0479">Metal-binding</keyword>
<dbReference type="InterPro" id="IPR001607">
    <property type="entry name" value="Znf_UBP"/>
</dbReference>
<feature type="compositionally biased region" description="Gly residues" evidence="2">
    <location>
        <begin position="504"/>
        <end position="514"/>
    </location>
</feature>
<feature type="region of interest" description="Disordered" evidence="2">
    <location>
        <begin position="553"/>
        <end position="640"/>
    </location>
</feature>
<name>D8LFD9_ECTSI</name>
<feature type="compositionally biased region" description="Gly residues" evidence="2">
    <location>
        <begin position="746"/>
        <end position="782"/>
    </location>
</feature>
<dbReference type="GO" id="GO:0061630">
    <property type="term" value="F:ubiquitin protein ligase activity"/>
    <property type="evidence" value="ECO:0007669"/>
    <property type="project" value="TreeGrafter"/>
</dbReference>
<dbReference type="InParanoid" id="D8LFD9"/>
<feature type="compositionally biased region" description="Gly residues" evidence="2">
    <location>
        <begin position="360"/>
        <end position="369"/>
    </location>
</feature>
<feature type="region of interest" description="Disordered" evidence="2">
    <location>
        <begin position="492"/>
        <end position="514"/>
    </location>
</feature>
<feature type="compositionally biased region" description="Gly residues" evidence="2">
    <location>
        <begin position="400"/>
        <end position="410"/>
    </location>
</feature>
<feature type="compositionally biased region" description="Basic and acidic residues" evidence="2">
    <location>
        <begin position="885"/>
        <end position="895"/>
    </location>
</feature>
<evidence type="ECO:0000256" key="2">
    <source>
        <dbReference type="SAM" id="MobiDB-lite"/>
    </source>
</evidence>
<dbReference type="Gene3D" id="3.30.40.10">
    <property type="entry name" value="Zinc/RING finger domain, C3HC4 (zinc finger)"/>
    <property type="match status" value="1"/>
</dbReference>
<feature type="region of interest" description="Disordered" evidence="2">
    <location>
        <begin position="738"/>
        <end position="799"/>
    </location>
</feature>
<organism evidence="4 5">
    <name type="scientific">Ectocarpus siliculosus</name>
    <name type="common">Brown alga</name>
    <name type="synonym">Conferva siliculosa</name>
    <dbReference type="NCBI Taxonomy" id="2880"/>
    <lineage>
        <taxon>Eukaryota</taxon>
        <taxon>Sar</taxon>
        <taxon>Stramenopiles</taxon>
        <taxon>Ochrophyta</taxon>
        <taxon>PX clade</taxon>
        <taxon>Phaeophyceae</taxon>
        <taxon>Ectocarpales</taxon>
        <taxon>Ectocarpaceae</taxon>
        <taxon>Ectocarpus</taxon>
    </lineage>
</organism>
<dbReference type="STRING" id="2880.D8LFD9"/>
<feature type="compositionally biased region" description="Basic and acidic residues" evidence="2">
    <location>
        <begin position="388"/>
        <end position="399"/>
    </location>
</feature>
<feature type="compositionally biased region" description="Gly residues" evidence="2">
    <location>
        <begin position="461"/>
        <end position="470"/>
    </location>
</feature>
<sequence length="1010" mass="102936">MLFLRVDEQQGEGGKAHLEGLLRTDGCSGAVETLRAFSVCGTLVEPISGVPHLIRRDTDEAAAGGPTRSKASESLERKERETPTTQELATTSLVYLPAIPSWLPLWSLLSPSDAISSSRGGEYGSSSGSGGVAHLSETRTTGADKTPPHEPAATSASSGDEPNVSVLNPALDGLAAVGSGDSVGGGGSGGGRGAVRLVQTVATSQAPYRYAVVLHFWDVADAVSFVERVNGLSLPGRGVVKALFLSGAEVIPAPGSGAGGGDGGGADGADAISFRQRRRRSLSEGVAPSSSSSSGAKDGATLQGSGSEESKSSWSGRAGQAGRSSCSPPRDRDSSRARLLAGATAGSSPRGRLAGRARAGDGGAPGGEGRATYARPGPASASPPPVGRETEAEERKGRGCGEGGSDGGSGSVSPPPVWQQGGEMFLALSGGGGGARRRVAWGRGGAGAVAHRNPNGDGRDGGGGGRGGKGSRTELPPCPVCIDRLDPAVSGIPLARSGSKSSSNGGGEGGSGGGGITGAILGSCRHRECNSRGGKAGEASAASAAAAAAAAAAGSSPGPKCSVSDDDSAGHDPGCEKKEASPTGQALGGDKHRGRGPRWEGERTRQGGGSGATPMDALRPGGEEGLRGEGREGAGGGGGPALNVTMWKGSNCRVCRSLNVALNGAPGELCCETCRIAHNLWICMVCGHIGCGRYTGEHASRHFRLSGHTYSLELSTGRVWDYIGDCYAHRALRGHLAPSHDRAGRQGQGQRGDGARWGRGSSGGGRGAELGSTGGGGGGGGEGGRDGSPPLYSEGGFDDQGGASSLKMAVVSREYEALVARQLQEQQRYFEDLIATAVAVDAEANAPVEEVLTDEERAEVGKLRQAIDELSGKYEGILDSLRTDEETARRVRSENRGLVSEQRSQKREEGRLAEEARQTRRQCEQQMSELEGQMQDLLFFLKTQEKVKSSPRRQEIVGGSVVMEEGSAGAAGGGNGRGGAKETERERLARRLKERSHSRRAGSGGAKPNR</sequence>
<evidence type="ECO:0000259" key="3">
    <source>
        <dbReference type="PROSITE" id="PS50271"/>
    </source>
</evidence>
<dbReference type="PANTHER" id="PTHR24007">
    <property type="entry name" value="BRCA1-ASSOCIATED PROTEIN"/>
    <property type="match status" value="1"/>
</dbReference>
<protein>
    <recommendedName>
        <fullName evidence="3">UBP-type domain-containing protein</fullName>
    </recommendedName>
</protein>
<keyword evidence="5" id="KW-1185">Reference proteome</keyword>
<proteinExistence type="predicted"/>
<feature type="compositionally biased region" description="Basic and acidic residues" evidence="2">
    <location>
        <begin position="70"/>
        <end position="82"/>
    </location>
</feature>
<dbReference type="Proteomes" id="UP000002630">
    <property type="component" value="Linkage Group LG18"/>
</dbReference>
<dbReference type="SUPFAM" id="SSF57850">
    <property type="entry name" value="RING/U-box"/>
    <property type="match status" value="1"/>
</dbReference>
<evidence type="ECO:0000313" key="5">
    <source>
        <dbReference type="Proteomes" id="UP000002630"/>
    </source>
</evidence>
<dbReference type="GO" id="GO:0008270">
    <property type="term" value="F:zinc ion binding"/>
    <property type="evidence" value="ECO:0007669"/>
    <property type="project" value="UniProtKB-KW"/>
</dbReference>
<feature type="domain" description="UBP-type" evidence="3">
    <location>
        <begin position="653"/>
        <end position="747"/>
    </location>
</feature>
<keyword evidence="1" id="KW-0862">Zinc</keyword>
<feature type="region of interest" description="Disordered" evidence="2">
    <location>
        <begin position="947"/>
        <end position="1010"/>
    </location>
</feature>
<evidence type="ECO:0000313" key="4">
    <source>
        <dbReference type="EMBL" id="CBN75599.1"/>
    </source>
</evidence>
<dbReference type="EMBL" id="FN648054">
    <property type="protein sequence ID" value="CBN75599.1"/>
    <property type="molecule type" value="Genomic_DNA"/>
</dbReference>
<dbReference type="AlphaFoldDB" id="D8LFD9"/>
<feature type="compositionally biased region" description="Gly residues" evidence="2">
    <location>
        <begin position="969"/>
        <end position="978"/>
    </location>
</feature>
<feature type="compositionally biased region" description="Basic and acidic residues" evidence="2">
    <location>
        <begin position="979"/>
        <end position="991"/>
    </location>
</feature>
<dbReference type="PROSITE" id="PS50271">
    <property type="entry name" value="ZF_UBP"/>
    <property type="match status" value="1"/>
</dbReference>
<dbReference type="Pfam" id="PF02148">
    <property type="entry name" value="zf-UBP"/>
    <property type="match status" value="1"/>
</dbReference>
<dbReference type="GO" id="GO:0007265">
    <property type="term" value="P:Ras protein signal transduction"/>
    <property type="evidence" value="ECO:0007669"/>
    <property type="project" value="TreeGrafter"/>
</dbReference>
<dbReference type="PANTHER" id="PTHR24007:SF7">
    <property type="entry name" value="BRCA1-ASSOCIATED PROTEIN"/>
    <property type="match status" value="1"/>
</dbReference>
<dbReference type="GO" id="GO:0005737">
    <property type="term" value="C:cytoplasm"/>
    <property type="evidence" value="ECO:0007669"/>
    <property type="project" value="TreeGrafter"/>
</dbReference>
<feature type="compositionally biased region" description="Basic and acidic residues" evidence="2">
    <location>
        <begin position="568"/>
        <end position="580"/>
    </location>
</feature>
<evidence type="ECO:0000256" key="1">
    <source>
        <dbReference type="PROSITE-ProRule" id="PRU00502"/>
    </source>
</evidence>
<feature type="region of interest" description="Disordered" evidence="2">
    <location>
        <begin position="117"/>
        <end position="167"/>
    </location>
</feature>
<feature type="region of interest" description="Disordered" evidence="2">
    <location>
        <begin position="885"/>
        <end position="925"/>
    </location>
</feature>
<dbReference type="SMART" id="SM00290">
    <property type="entry name" value="ZnF_UBP"/>
    <property type="match status" value="1"/>
</dbReference>
<feature type="compositionally biased region" description="Basic and acidic residues" evidence="2">
    <location>
        <begin position="903"/>
        <end position="923"/>
    </location>
</feature>
<dbReference type="EMBL" id="FN649743">
    <property type="protein sequence ID" value="CBN75599.1"/>
    <property type="molecule type" value="Genomic_DNA"/>
</dbReference>
<feature type="region of interest" description="Disordered" evidence="2">
    <location>
        <begin position="277"/>
        <end position="478"/>
    </location>
</feature>